<name>A0A4Z2IGM2_9TELE</name>
<dbReference type="EMBL" id="SRLO01000093">
    <property type="protein sequence ID" value="TNN76462.1"/>
    <property type="molecule type" value="Genomic_DNA"/>
</dbReference>
<comment type="caution">
    <text evidence="1">The sequence shown here is derived from an EMBL/GenBank/DDBJ whole genome shotgun (WGS) entry which is preliminary data.</text>
</comment>
<sequence length="189" mass="21526">MPIEGWETMKSQHRQCSGRYLRVYIHRDSPKVAGGTSASDFIERDSSEAEKFSSFSAQIKQLGNLDTLVLNVEDFYNTCRMKESITYSLTFSPGLEFIHKYISCCGTTRGYRVTELPSLEVTEGLFGSGFDRDASFAQENCYVDITARGAEPRMLEELHVRLGWREEGKLFCYFVQQHGELTLRGMGEN</sequence>
<dbReference type="AlphaFoldDB" id="A0A4Z2IGM2"/>
<dbReference type="Proteomes" id="UP000314294">
    <property type="component" value="Unassembled WGS sequence"/>
</dbReference>
<accession>A0A4Z2IGM2</accession>
<keyword evidence="2" id="KW-1185">Reference proteome</keyword>
<reference evidence="1 2" key="1">
    <citation type="submission" date="2019-03" db="EMBL/GenBank/DDBJ databases">
        <title>First draft genome of Liparis tanakae, snailfish: a comprehensive survey of snailfish specific genes.</title>
        <authorList>
            <person name="Kim W."/>
            <person name="Song I."/>
            <person name="Jeong J.-H."/>
            <person name="Kim D."/>
            <person name="Kim S."/>
            <person name="Ryu S."/>
            <person name="Song J.Y."/>
            <person name="Lee S.K."/>
        </authorList>
    </citation>
    <scope>NUCLEOTIDE SEQUENCE [LARGE SCALE GENOMIC DNA]</scope>
    <source>
        <tissue evidence="1">Muscle</tissue>
    </source>
</reference>
<proteinExistence type="predicted"/>
<organism evidence="1 2">
    <name type="scientific">Liparis tanakae</name>
    <name type="common">Tanaka's snailfish</name>
    <dbReference type="NCBI Taxonomy" id="230148"/>
    <lineage>
        <taxon>Eukaryota</taxon>
        <taxon>Metazoa</taxon>
        <taxon>Chordata</taxon>
        <taxon>Craniata</taxon>
        <taxon>Vertebrata</taxon>
        <taxon>Euteleostomi</taxon>
        <taxon>Actinopterygii</taxon>
        <taxon>Neopterygii</taxon>
        <taxon>Teleostei</taxon>
        <taxon>Neoteleostei</taxon>
        <taxon>Acanthomorphata</taxon>
        <taxon>Eupercaria</taxon>
        <taxon>Perciformes</taxon>
        <taxon>Cottioidei</taxon>
        <taxon>Cottales</taxon>
        <taxon>Liparidae</taxon>
        <taxon>Liparis</taxon>
    </lineage>
</organism>
<gene>
    <name evidence="1" type="ORF">EYF80_013327</name>
</gene>
<protein>
    <submittedName>
        <fullName evidence="1">Uncharacterized protein</fullName>
    </submittedName>
</protein>
<evidence type="ECO:0000313" key="2">
    <source>
        <dbReference type="Proteomes" id="UP000314294"/>
    </source>
</evidence>
<evidence type="ECO:0000313" key="1">
    <source>
        <dbReference type="EMBL" id="TNN76462.1"/>
    </source>
</evidence>